<dbReference type="InterPro" id="IPR036188">
    <property type="entry name" value="FAD/NAD-bd_sf"/>
</dbReference>
<dbReference type="Gene3D" id="3.50.50.60">
    <property type="entry name" value="FAD/NAD(P)-binding domain"/>
    <property type="match status" value="1"/>
</dbReference>
<evidence type="ECO:0000313" key="1">
    <source>
        <dbReference type="EMBL" id="HAC30023.1"/>
    </source>
</evidence>
<protein>
    <submittedName>
        <fullName evidence="1">FAD-dependent oxidoreductase</fullName>
    </submittedName>
</protein>
<reference evidence="1 2" key="1">
    <citation type="journal article" date="2018" name="Nat. Biotechnol.">
        <title>A standardized bacterial taxonomy based on genome phylogeny substantially revises the tree of life.</title>
        <authorList>
            <person name="Parks D.H."/>
            <person name="Chuvochina M."/>
            <person name="Waite D.W."/>
            <person name="Rinke C."/>
            <person name="Skarshewski A."/>
            <person name="Chaumeil P.A."/>
            <person name="Hugenholtz P."/>
        </authorList>
    </citation>
    <scope>NUCLEOTIDE SEQUENCE [LARGE SCALE GENOMIC DNA]</scope>
    <source>
        <strain evidence="1">UBA9049</strain>
    </source>
</reference>
<name>A0A3B8WLN9_MARNT</name>
<organism evidence="1 2">
    <name type="scientific">Marinobacter nauticus</name>
    <name type="common">Marinobacter hydrocarbonoclasticus</name>
    <name type="synonym">Marinobacter aquaeolei</name>
    <dbReference type="NCBI Taxonomy" id="2743"/>
    <lineage>
        <taxon>Bacteria</taxon>
        <taxon>Pseudomonadati</taxon>
        <taxon>Pseudomonadota</taxon>
        <taxon>Gammaproteobacteria</taxon>
        <taxon>Pseudomonadales</taxon>
        <taxon>Marinobacteraceae</taxon>
        <taxon>Marinobacter</taxon>
    </lineage>
</organism>
<gene>
    <name evidence="1" type="ORF">DCF82_19775</name>
</gene>
<evidence type="ECO:0000313" key="2">
    <source>
        <dbReference type="Proteomes" id="UP000261325"/>
    </source>
</evidence>
<dbReference type="AlphaFoldDB" id="A0A3B8WLN9"/>
<feature type="non-terminal residue" evidence="1">
    <location>
        <position position="1"/>
    </location>
</feature>
<dbReference type="Proteomes" id="UP000261325">
    <property type="component" value="Unassembled WGS sequence"/>
</dbReference>
<comment type="caution">
    <text evidence="1">The sequence shown here is derived from an EMBL/GenBank/DDBJ whole genome shotgun (WGS) entry which is preliminary data.</text>
</comment>
<dbReference type="EMBL" id="DLYI01000273">
    <property type="protein sequence ID" value="HAC30023.1"/>
    <property type="molecule type" value="Genomic_DNA"/>
</dbReference>
<accession>A0A3B8WLN9</accession>
<sequence length="49" mass="5284">PRRNLFLNTGHGTFGWTLSAGSASVIAQVIDGEEPAVPLDAFRPGRFQE</sequence>
<proteinExistence type="predicted"/>